<proteinExistence type="predicted"/>
<feature type="domain" description="Pectinesterase catalytic" evidence="6">
    <location>
        <begin position="205"/>
        <end position="286"/>
    </location>
</feature>
<dbReference type="Pfam" id="PF01095">
    <property type="entry name" value="Pectinesterase"/>
    <property type="match status" value="1"/>
</dbReference>
<dbReference type="GO" id="GO:0042545">
    <property type="term" value="P:cell wall modification"/>
    <property type="evidence" value="ECO:0007669"/>
    <property type="project" value="InterPro"/>
</dbReference>
<evidence type="ECO:0000313" key="7">
    <source>
        <dbReference type="EMBL" id="KAG5555988.1"/>
    </source>
</evidence>
<dbReference type="SUPFAM" id="SSF51126">
    <property type="entry name" value="Pectin lyase-like"/>
    <property type="match status" value="1"/>
</dbReference>
<dbReference type="EMBL" id="JACTNZ010000003">
    <property type="protein sequence ID" value="KAG5555988.1"/>
    <property type="molecule type" value="Genomic_DNA"/>
</dbReference>
<evidence type="ECO:0000256" key="5">
    <source>
        <dbReference type="ARBA" id="ARBA00047928"/>
    </source>
</evidence>
<sequence length="346" mass="38326">MKECGYIHAEGFVWLKKKKKKKTELTAVVEPAGRIKKLITGVIKTKEILIWLSLSDIYLDDPPTGKINFQVPAGLSRSFPVSTFRGGGGEGWCCCCCRGSEGGVKHEHWDLLGNRVNLISRGYNMNLGAAPDNVTRAQPSFAIVAPRRLFTSLHFHERMNVGWNMIATGNLKTVLPAMRWPAELLAILLLMILCSSSHSQIMDIDVTVAKDGSGNFSKVQEAINHALNFSPRRYKIQIREGIYIENITVPEHKINFMLVGDGMDKTTISGNRSTAGGTPMYQTATAGEFCCIIKRRKSIGPFTSTLPSMESYEHILGSTVAYKIQKAIADFVVDINLIEPTFQELS</sequence>
<comment type="catalytic activity">
    <reaction evidence="5">
        <text>[(1-&gt;4)-alpha-D-galacturonosyl methyl ester](n) + n H2O = [(1-&gt;4)-alpha-D-galacturonosyl](n) + n methanol + n H(+)</text>
        <dbReference type="Rhea" id="RHEA:22380"/>
        <dbReference type="Rhea" id="RHEA-COMP:14570"/>
        <dbReference type="Rhea" id="RHEA-COMP:14573"/>
        <dbReference type="ChEBI" id="CHEBI:15377"/>
        <dbReference type="ChEBI" id="CHEBI:15378"/>
        <dbReference type="ChEBI" id="CHEBI:17790"/>
        <dbReference type="ChEBI" id="CHEBI:140522"/>
        <dbReference type="ChEBI" id="CHEBI:140523"/>
        <dbReference type="EC" id="3.1.1.11"/>
    </reaction>
</comment>
<evidence type="ECO:0000313" key="8">
    <source>
        <dbReference type="Proteomes" id="UP000823749"/>
    </source>
</evidence>
<comment type="caution">
    <text evidence="7">The sequence shown here is derived from an EMBL/GenBank/DDBJ whole genome shotgun (WGS) entry which is preliminary data.</text>
</comment>
<comment type="pathway">
    <text evidence="1">Glycan metabolism; pectin degradation; 2-dehydro-3-deoxy-D-gluconate from pectin: step 1/5.</text>
</comment>
<evidence type="ECO:0000256" key="1">
    <source>
        <dbReference type="ARBA" id="ARBA00005184"/>
    </source>
</evidence>
<dbReference type="InterPro" id="IPR012334">
    <property type="entry name" value="Pectin_lyas_fold"/>
</dbReference>
<dbReference type="InterPro" id="IPR007493">
    <property type="entry name" value="DUF538"/>
</dbReference>
<dbReference type="Pfam" id="PF04398">
    <property type="entry name" value="DUF538"/>
    <property type="match status" value="1"/>
</dbReference>
<organism evidence="7 8">
    <name type="scientific">Rhododendron griersonianum</name>
    <dbReference type="NCBI Taxonomy" id="479676"/>
    <lineage>
        <taxon>Eukaryota</taxon>
        <taxon>Viridiplantae</taxon>
        <taxon>Streptophyta</taxon>
        <taxon>Embryophyta</taxon>
        <taxon>Tracheophyta</taxon>
        <taxon>Spermatophyta</taxon>
        <taxon>Magnoliopsida</taxon>
        <taxon>eudicotyledons</taxon>
        <taxon>Gunneridae</taxon>
        <taxon>Pentapetalae</taxon>
        <taxon>asterids</taxon>
        <taxon>Ericales</taxon>
        <taxon>Ericaceae</taxon>
        <taxon>Ericoideae</taxon>
        <taxon>Rhodoreae</taxon>
        <taxon>Rhododendron</taxon>
    </lineage>
</organism>
<keyword evidence="8" id="KW-1185">Reference proteome</keyword>
<dbReference type="InterPro" id="IPR000070">
    <property type="entry name" value="Pectinesterase_cat"/>
</dbReference>
<keyword evidence="4" id="KW-0961">Cell wall biogenesis/degradation</keyword>
<evidence type="ECO:0000256" key="2">
    <source>
        <dbReference type="ARBA" id="ARBA00022801"/>
    </source>
</evidence>
<dbReference type="InterPro" id="IPR036758">
    <property type="entry name" value="At5g01610-like"/>
</dbReference>
<evidence type="ECO:0000256" key="4">
    <source>
        <dbReference type="ARBA" id="ARBA00023316"/>
    </source>
</evidence>
<evidence type="ECO:0000256" key="3">
    <source>
        <dbReference type="ARBA" id="ARBA00023085"/>
    </source>
</evidence>
<dbReference type="Proteomes" id="UP000823749">
    <property type="component" value="Chromosome 3"/>
</dbReference>
<protein>
    <recommendedName>
        <fullName evidence="6">Pectinesterase catalytic domain-containing protein</fullName>
    </recommendedName>
</protein>
<dbReference type="PANTHER" id="PTHR31707">
    <property type="entry name" value="PECTINESTERASE"/>
    <property type="match status" value="1"/>
</dbReference>
<dbReference type="Gene3D" id="2.30.240.10">
    <property type="entry name" value="At5g01610-like"/>
    <property type="match status" value="1"/>
</dbReference>
<evidence type="ECO:0000259" key="6">
    <source>
        <dbReference type="Pfam" id="PF01095"/>
    </source>
</evidence>
<dbReference type="GO" id="GO:0030599">
    <property type="term" value="F:pectinesterase activity"/>
    <property type="evidence" value="ECO:0007669"/>
    <property type="project" value="UniProtKB-EC"/>
</dbReference>
<dbReference type="InterPro" id="IPR011050">
    <property type="entry name" value="Pectin_lyase_fold/virulence"/>
</dbReference>
<dbReference type="AlphaFoldDB" id="A0AAV6KTM1"/>
<name>A0AAV6KTM1_9ERIC</name>
<keyword evidence="2" id="KW-0378">Hydrolase</keyword>
<accession>A0AAV6KTM1</accession>
<dbReference type="Gene3D" id="2.160.20.10">
    <property type="entry name" value="Single-stranded right-handed beta-helix, Pectin lyase-like"/>
    <property type="match status" value="1"/>
</dbReference>
<reference evidence="7" key="1">
    <citation type="submission" date="2020-08" db="EMBL/GenBank/DDBJ databases">
        <title>Plant Genome Project.</title>
        <authorList>
            <person name="Zhang R.-G."/>
        </authorList>
    </citation>
    <scope>NUCLEOTIDE SEQUENCE</scope>
    <source>
        <strain evidence="7">WSP0</strain>
        <tissue evidence="7">Leaf</tissue>
    </source>
</reference>
<keyword evidence="3" id="KW-0063">Aspartyl esterase</keyword>
<gene>
    <name evidence="7" type="ORF">RHGRI_006577</name>
</gene>